<dbReference type="GO" id="GO:0005634">
    <property type="term" value="C:nucleus"/>
    <property type="evidence" value="ECO:0007669"/>
    <property type="project" value="UniProtKB-SubCell"/>
</dbReference>
<evidence type="ECO:0000256" key="4">
    <source>
        <dbReference type="ARBA" id="ARBA00022833"/>
    </source>
</evidence>
<dbReference type="GO" id="GO:0010048">
    <property type="term" value="P:vernalization response"/>
    <property type="evidence" value="ECO:0007669"/>
    <property type="project" value="InterPro"/>
</dbReference>
<sequence>MKEEDLGRKEGRMDDKWRCVVESDERRSDDAVTILDESFCISGCTTLLLMYTIRSDCHDDPLSYRTASEDVPHVVSVGATTPHHQRICGVDRIVDMLSAARDIKSFPNFLARVTLLMMMTDDPQEDILAIGDGYAPDPTKCSRMTLEERRVLVYEVSRWSNGAHNYLQSWTRKDLVQILCAEMGKERKYTGTSKSKIVDHLLEIVSENKASKRVNDMENGSLPSPPNNQGPSKRQRKNDNPTRLSLPVNHLCDLNGNDNVDSAIYCQNSACRATLCQEDTFCKRCSCCICRKYDDNKDPSLWLVCNSDPPYVGDFCGLSCHVECALKNEQAGISKSVWNNILDGSFYCVSCKKVNDLLRFWRKQLLIAKDTRRVDTLCYRVLLSQKLLGETKKYQKLQEIVNLAAKKLESDVGPLFGLPVRTARGIVNRLSSGPEVQKLCASAVESLDSILSCRVSCPSSNAAKMQDATLTSPGLVSFHFVSPTSLDVILNLEHASSSSAKHLGFKFWHCKTCTMDYSMEPTHILYAPDSKFSLLDLTPATEYLLKVVSFCDTEDLGMWEVKFRTGRVENDATQCLIVERGQSSATNSSSLSNPSSSEGGESNNLIAYIDQIDNPSGKHTVYYKKTAPDSGKISDAGSKDASDSQNTSTGIGVGGRQGDSVSVLDEEGIMGEVGSVRNSTDHTELHSMQRQLNDGMSTDNESNIHAKEGFKAAHYEHGSDAAQPITPCKLEMSKDGLGRSCRLKSSNGEPENVTRAADKDAQERSPSKNRSRSGVCGVECMANLSFEREYIYCVKVIRWLECEGYIEKNFRVKFLTWYSMRASPEERRIVKVFIDTLVDDPLSLSGQLIDAFSERVFSKKSPDASSSGFFILIKMTKLNEKVPVRQVREQEISGLKARMSVGRL</sequence>
<name>A0AAP0PPT3_9MAGN</name>
<keyword evidence="4" id="KW-0862">Zinc</keyword>
<evidence type="ECO:0000256" key="1">
    <source>
        <dbReference type="ARBA" id="ARBA00004123"/>
    </source>
</evidence>
<dbReference type="CDD" id="cd15521">
    <property type="entry name" value="PHD_VIN3_plant"/>
    <property type="match status" value="1"/>
</dbReference>
<evidence type="ECO:0000256" key="6">
    <source>
        <dbReference type="SAM" id="MobiDB-lite"/>
    </source>
</evidence>
<evidence type="ECO:0000256" key="3">
    <source>
        <dbReference type="ARBA" id="ARBA00022771"/>
    </source>
</evidence>
<feature type="domain" description="VIN3-like C-terminal" evidence="9">
    <location>
        <begin position="788"/>
        <end position="860"/>
    </location>
</feature>
<dbReference type="GO" id="GO:0040029">
    <property type="term" value="P:epigenetic regulation of gene expression"/>
    <property type="evidence" value="ECO:0007669"/>
    <property type="project" value="InterPro"/>
</dbReference>
<organism evidence="10 11">
    <name type="scientific">Stephania cephalantha</name>
    <dbReference type="NCBI Taxonomy" id="152367"/>
    <lineage>
        <taxon>Eukaryota</taxon>
        <taxon>Viridiplantae</taxon>
        <taxon>Streptophyta</taxon>
        <taxon>Embryophyta</taxon>
        <taxon>Tracheophyta</taxon>
        <taxon>Spermatophyta</taxon>
        <taxon>Magnoliopsida</taxon>
        <taxon>Ranunculales</taxon>
        <taxon>Menispermaceae</taxon>
        <taxon>Menispermoideae</taxon>
        <taxon>Cissampelideae</taxon>
        <taxon>Stephania</taxon>
    </lineage>
</organism>
<reference evidence="10 11" key="1">
    <citation type="submission" date="2024-01" db="EMBL/GenBank/DDBJ databases">
        <title>Genome assemblies of Stephania.</title>
        <authorList>
            <person name="Yang L."/>
        </authorList>
    </citation>
    <scope>NUCLEOTIDE SEQUENCE [LARGE SCALE GENOMIC DNA]</scope>
    <source>
        <strain evidence="10">JXDWG</strain>
        <tissue evidence="10">Leaf</tissue>
    </source>
</reference>
<proteinExistence type="predicted"/>
<dbReference type="InterPro" id="IPR056990">
    <property type="entry name" value="VIN3-like_C"/>
</dbReference>
<dbReference type="Pfam" id="PF23376">
    <property type="entry name" value="Fn3_VIN3"/>
    <property type="match status" value="1"/>
</dbReference>
<dbReference type="PANTHER" id="PTHR46286">
    <property type="entry name" value="VIN3-LIKE PROTEIN 2-RELATED"/>
    <property type="match status" value="1"/>
</dbReference>
<keyword evidence="5" id="KW-0539">Nucleus</keyword>
<dbReference type="AlphaFoldDB" id="A0AAP0PPT3"/>
<feature type="region of interest" description="Disordered" evidence="6">
    <location>
        <begin position="739"/>
        <end position="774"/>
    </location>
</feature>
<feature type="domain" description="Oberon-like PHD finger" evidence="7">
    <location>
        <begin position="266"/>
        <end position="385"/>
    </location>
</feature>
<evidence type="ECO:0000256" key="5">
    <source>
        <dbReference type="ARBA" id="ARBA00023242"/>
    </source>
</evidence>
<gene>
    <name evidence="10" type="ORF">Scep_008662</name>
</gene>
<accession>A0AAP0PPT3</accession>
<dbReference type="GO" id="GO:0008270">
    <property type="term" value="F:zinc ion binding"/>
    <property type="evidence" value="ECO:0007669"/>
    <property type="project" value="UniProtKB-KW"/>
</dbReference>
<feature type="domain" description="VIN3-like fibronectin type-III" evidence="8">
    <location>
        <begin position="477"/>
        <end position="565"/>
    </location>
</feature>
<dbReference type="InterPro" id="IPR032881">
    <property type="entry name" value="Oberon-like_PHD"/>
</dbReference>
<comment type="caution">
    <text evidence="10">The sequence shown here is derived from an EMBL/GenBank/DDBJ whole genome shotgun (WGS) entry which is preliminary data.</text>
</comment>
<evidence type="ECO:0000259" key="9">
    <source>
        <dbReference type="Pfam" id="PF23380"/>
    </source>
</evidence>
<dbReference type="Proteomes" id="UP001419268">
    <property type="component" value="Unassembled WGS sequence"/>
</dbReference>
<dbReference type="Pfam" id="PF23380">
    <property type="entry name" value="VIN3_C"/>
    <property type="match status" value="1"/>
</dbReference>
<dbReference type="InterPro" id="IPR044514">
    <property type="entry name" value="VIN3-like"/>
</dbReference>
<evidence type="ECO:0000313" key="11">
    <source>
        <dbReference type="Proteomes" id="UP001419268"/>
    </source>
</evidence>
<evidence type="ECO:0000259" key="8">
    <source>
        <dbReference type="Pfam" id="PF23376"/>
    </source>
</evidence>
<feature type="region of interest" description="Disordered" evidence="6">
    <location>
        <begin position="212"/>
        <end position="240"/>
    </location>
</feature>
<dbReference type="InterPro" id="IPR058585">
    <property type="entry name" value="Fn3_VIN3"/>
</dbReference>
<keyword evidence="11" id="KW-1185">Reference proteome</keyword>
<keyword evidence="2" id="KW-0479">Metal-binding</keyword>
<evidence type="ECO:0000259" key="7">
    <source>
        <dbReference type="Pfam" id="PF07227"/>
    </source>
</evidence>
<evidence type="ECO:0000313" key="10">
    <source>
        <dbReference type="EMBL" id="KAK9149905.1"/>
    </source>
</evidence>
<comment type="subcellular location">
    <subcellularLocation>
        <location evidence="1">Nucleus</location>
    </subcellularLocation>
</comment>
<protein>
    <submittedName>
        <fullName evidence="10">Uncharacterized protein</fullName>
    </submittedName>
</protein>
<feature type="region of interest" description="Disordered" evidence="6">
    <location>
        <begin position="583"/>
        <end position="602"/>
    </location>
</feature>
<evidence type="ECO:0000256" key="2">
    <source>
        <dbReference type="ARBA" id="ARBA00022723"/>
    </source>
</evidence>
<dbReference type="PANTHER" id="PTHR46286:SF2">
    <property type="entry name" value="VIN3-LIKE PROTEIN 2"/>
    <property type="match status" value="1"/>
</dbReference>
<feature type="compositionally biased region" description="Basic and acidic residues" evidence="6">
    <location>
        <begin position="756"/>
        <end position="766"/>
    </location>
</feature>
<keyword evidence="3" id="KW-0863">Zinc-finger</keyword>
<feature type="region of interest" description="Disordered" evidence="6">
    <location>
        <begin position="620"/>
        <end position="659"/>
    </location>
</feature>
<dbReference type="EMBL" id="JBBNAG010000003">
    <property type="protein sequence ID" value="KAK9149905.1"/>
    <property type="molecule type" value="Genomic_DNA"/>
</dbReference>
<dbReference type="Pfam" id="PF07227">
    <property type="entry name" value="PHD_Oberon"/>
    <property type="match status" value="1"/>
</dbReference>